<dbReference type="Proteomes" id="UP000789366">
    <property type="component" value="Unassembled WGS sequence"/>
</dbReference>
<reference evidence="1" key="1">
    <citation type="submission" date="2021-06" db="EMBL/GenBank/DDBJ databases">
        <authorList>
            <person name="Kallberg Y."/>
            <person name="Tangrot J."/>
            <person name="Rosling A."/>
        </authorList>
    </citation>
    <scope>NUCLEOTIDE SEQUENCE</scope>
    <source>
        <strain evidence="1">28 12/20/2015</strain>
    </source>
</reference>
<evidence type="ECO:0000313" key="2">
    <source>
        <dbReference type="Proteomes" id="UP000789366"/>
    </source>
</evidence>
<accession>A0ACA9MH26</accession>
<feature type="non-terminal residue" evidence="1">
    <location>
        <position position="485"/>
    </location>
</feature>
<sequence length="485" mass="55937">MEQLFNSDISELIQKYLTFEDVPKEFILEEFVTQENGKHDENNKNSSNSSLIVASEDIPENVCFNNWNEVDDFFNDYGTRNGFAVTKYRMSEIALDKFIKEPSYANLVETGIKSTSRVEGYNWVIKQQLKANGTLCELVDRLDARLNEEQATTTNTISIPGQDLFPEITKAIYEYLTEPISNAIKIEMSQCLFISANRIEPNIDELHNEQKNTQLASDGFIEDKYDACFITLQALINEVGRDEILEIWKITDMRSEKRNHVHFIVIVNTISFLCSCLMSISKGVICRHYFCVIMHSKVAAFHISMIPQRWYKDHHQDELILEKKSAILSYNMGIFNDKENLPIRKPTTIPKTVHMVKSSIHKRNLYGHVWGLAQEATLLAVEQNDNEIVPYLQAYINQSRNKNHYLHENPTNEIDETSDNSQTNETSKESEESEAEDQDMNGTDLINVKNLSKVFTRGQPSKQRYISSIEKEQDNNRRSKSRGSK</sequence>
<name>A0ACA9MH26_9GLOM</name>
<gene>
    <name evidence="1" type="ORF">SPELUC_LOCUS6787</name>
</gene>
<evidence type="ECO:0000313" key="1">
    <source>
        <dbReference type="EMBL" id="CAG8592045.1"/>
    </source>
</evidence>
<protein>
    <submittedName>
        <fullName evidence="1">1466_t:CDS:1</fullName>
    </submittedName>
</protein>
<comment type="caution">
    <text evidence="1">The sequence shown here is derived from an EMBL/GenBank/DDBJ whole genome shotgun (WGS) entry which is preliminary data.</text>
</comment>
<dbReference type="EMBL" id="CAJVPW010008297">
    <property type="protein sequence ID" value="CAG8592045.1"/>
    <property type="molecule type" value="Genomic_DNA"/>
</dbReference>
<proteinExistence type="predicted"/>
<keyword evidence="2" id="KW-1185">Reference proteome</keyword>
<organism evidence="1 2">
    <name type="scientific">Cetraspora pellucida</name>
    <dbReference type="NCBI Taxonomy" id="1433469"/>
    <lineage>
        <taxon>Eukaryota</taxon>
        <taxon>Fungi</taxon>
        <taxon>Fungi incertae sedis</taxon>
        <taxon>Mucoromycota</taxon>
        <taxon>Glomeromycotina</taxon>
        <taxon>Glomeromycetes</taxon>
        <taxon>Diversisporales</taxon>
        <taxon>Gigasporaceae</taxon>
        <taxon>Cetraspora</taxon>
    </lineage>
</organism>